<reference evidence="6" key="1">
    <citation type="submission" date="2017-04" db="EMBL/GenBank/DDBJ databases">
        <authorList>
            <person name="Varghese N."/>
            <person name="Submissions S."/>
        </authorList>
    </citation>
    <scope>NUCLEOTIDE SEQUENCE [LARGE SCALE GENOMIC DNA]</scope>
    <source>
        <strain evidence="6">VKM Ac-2510</strain>
    </source>
</reference>
<dbReference type="EMBL" id="FXAY01000001">
    <property type="protein sequence ID" value="SMG19713.1"/>
    <property type="molecule type" value="Genomic_DNA"/>
</dbReference>
<dbReference type="Gene3D" id="3.40.50.2300">
    <property type="match status" value="2"/>
</dbReference>
<organism evidence="5 6">
    <name type="scientific">Agreia pratensis</name>
    <dbReference type="NCBI Taxonomy" id="150121"/>
    <lineage>
        <taxon>Bacteria</taxon>
        <taxon>Bacillati</taxon>
        <taxon>Actinomycetota</taxon>
        <taxon>Actinomycetes</taxon>
        <taxon>Micrococcales</taxon>
        <taxon>Microbacteriaceae</taxon>
        <taxon>Agreia</taxon>
    </lineage>
</organism>
<dbReference type="AlphaFoldDB" id="A0A1X7IZ38"/>
<dbReference type="Proteomes" id="UP000193244">
    <property type="component" value="Unassembled WGS sequence"/>
</dbReference>
<dbReference type="PROSITE" id="PS50932">
    <property type="entry name" value="HTH_LACI_2"/>
    <property type="match status" value="1"/>
</dbReference>
<dbReference type="Pfam" id="PF13377">
    <property type="entry name" value="Peripla_BP_3"/>
    <property type="match status" value="1"/>
</dbReference>
<dbReference type="InterPro" id="IPR046335">
    <property type="entry name" value="LacI/GalR-like_sensor"/>
</dbReference>
<dbReference type="SUPFAM" id="SSF47413">
    <property type="entry name" value="lambda repressor-like DNA-binding domains"/>
    <property type="match status" value="1"/>
</dbReference>
<evidence type="ECO:0000256" key="1">
    <source>
        <dbReference type="ARBA" id="ARBA00023015"/>
    </source>
</evidence>
<dbReference type="Pfam" id="PF00356">
    <property type="entry name" value="LacI"/>
    <property type="match status" value="1"/>
</dbReference>
<dbReference type="PANTHER" id="PTHR30146">
    <property type="entry name" value="LACI-RELATED TRANSCRIPTIONAL REPRESSOR"/>
    <property type="match status" value="1"/>
</dbReference>
<evidence type="ECO:0000256" key="3">
    <source>
        <dbReference type="ARBA" id="ARBA00023163"/>
    </source>
</evidence>
<dbReference type="STRING" id="150121.SAMN06296010_0985"/>
<dbReference type="Gene3D" id="1.10.260.40">
    <property type="entry name" value="lambda repressor-like DNA-binding domains"/>
    <property type="match status" value="1"/>
</dbReference>
<protein>
    <submittedName>
        <fullName evidence="5">Transcriptional regulator, LacI family</fullName>
    </submittedName>
</protein>
<keyword evidence="2" id="KW-0238">DNA-binding</keyword>
<evidence type="ECO:0000259" key="4">
    <source>
        <dbReference type="PROSITE" id="PS50932"/>
    </source>
</evidence>
<dbReference type="GO" id="GO:0000976">
    <property type="term" value="F:transcription cis-regulatory region binding"/>
    <property type="evidence" value="ECO:0007669"/>
    <property type="project" value="TreeGrafter"/>
</dbReference>
<gene>
    <name evidence="5" type="ORF">SAMN06296010_0985</name>
</gene>
<dbReference type="SMART" id="SM00354">
    <property type="entry name" value="HTH_LACI"/>
    <property type="match status" value="1"/>
</dbReference>
<dbReference type="InterPro" id="IPR000843">
    <property type="entry name" value="HTH_LacI"/>
</dbReference>
<dbReference type="PANTHER" id="PTHR30146:SF109">
    <property type="entry name" value="HTH-TYPE TRANSCRIPTIONAL REGULATOR GALS"/>
    <property type="match status" value="1"/>
</dbReference>
<keyword evidence="6" id="KW-1185">Reference proteome</keyword>
<accession>A0A1X7IZ38</accession>
<proteinExistence type="predicted"/>
<dbReference type="InterPro" id="IPR028082">
    <property type="entry name" value="Peripla_BP_I"/>
</dbReference>
<dbReference type="InterPro" id="IPR010982">
    <property type="entry name" value="Lambda_DNA-bd_dom_sf"/>
</dbReference>
<name>A0A1X7IZ38_9MICO</name>
<dbReference type="SUPFAM" id="SSF53822">
    <property type="entry name" value="Periplasmic binding protein-like I"/>
    <property type="match status" value="1"/>
</dbReference>
<sequence length="330" mass="34796">MEDVAKRAGVALGTVSNVINQPQKVSRATIDKVQRAIAELGFVPNRAARALAAGTSNTIGVVIADLSNSFFVDMARGAESIAAESSINVVLANADMRRSKQAANLDLFRQERMAGILLAPLPGADGSLLTGRNRTPLVFLNDAAIEGACTVSVDNEYGGYLAASHLLAIGRRRLLFAGDPAQAVPIADRLRGVERAVRETAGASLELSPTPEVQADDGRTLGFAIAHRPESERPDGIVAAADLLALGLVQILGADASIRIPEDIAITGYDNNRAAWESLIPITTIAQPGEQIGAVAMALLLEEIRDPEGHEHTHSVLEPTLVVRASTQRT</sequence>
<dbReference type="GO" id="GO:0003700">
    <property type="term" value="F:DNA-binding transcription factor activity"/>
    <property type="evidence" value="ECO:0007669"/>
    <property type="project" value="TreeGrafter"/>
</dbReference>
<feature type="domain" description="HTH lacI-type" evidence="4">
    <location>
        <begin position="1"/>
        <end position="53"/>
    </location>
</feature>
<keyword evidence="1" id="KW-0805">Transcription regulation</keyword>
<dbReference type="CDD" id="cd01392">
    <property type="entry name" value="HTH_LacI"/>
    <property type="match status" value="1"/>
</dbReference>
<evidence type="ECO:0000313" key="5">
    <source>
        <dbReference type="EMBL" id="SMG19713.1"/>
    </source>
</evidence>
<keyword evidence="3" id="KW-0804">Transcription</keyword>
<evidence type="ECO:0000313" key="6">
    <source>
        <dbReference type="Proteomes" id="UP000193244"/>
    </source>
</evidence>
<evidence type="ECO:0000256" key="2">
    <source>
        <dbReference type="ARBA" id="ARBA00023125"/>
    </source>
</evidence>